<reference evidence="2 3" key="1">
    <citation type="submission" date="2019-11" db="EMBL/GenBank/DDBJ databases">
        <title>Pedobacter sp. HMF7647 Genome sequencing and assembly.</title>
        <authorList>
            <person name="Kang H."/>
            <person name="Kim H."/>
            <person name="Joh K."/>
        </authorList>
    </citation>
    <scope>NUCLEOTIDE SEQUENCE [LARGE SCALE GENOMIC DNA]</scope>
    <source>
        <strain evidence="2 3">HMF7647</strain>
    </source>
</reference>
<name>A0A7K1YAR0_9SPHI</name>
<comment type="caution">
    <text evidence="2">The sequence shown here is derived from an EMBL/GenBank/DDBJ whole genome shotgun (WGS) entry which is preliminary data.</text>
</comment>
<proteinExistence type="predicted"/>
<dbReference type="SUPFAM" id="SSF56601">
    <property type="entry name" value="beta-lactamase/transpeptidase-like"/>
    <property type="match status" value="1"/>
</dbReference>
<accession>A0A7K1YAR0</accession>
<dbReference type="Proteomes" id="UP000466586">
    <property type="component" value="Unassembled WGS sequence"/>
</dbReference>
<dbReference type="AlphaFoldDB" id="A0A7K1YAR0"/>
<feature type="domain" description="Beta-lactamase-related" evidence="1">
    <location>
        <begin position="60"/>
        <end position="379"/>
    </location>
</feature>
<protein>
    <submittedName>
        <fullName evidence="2">Serine hydrolase</fullName>
    </submittedName>
</protein>
<sequence length="489" mass="55034">MTLKPFPFILTALLFFQNSFFSKLFAQSEHPVSKELAEKIKQVENNLVPWVKNQDTIKYNIEDRMAKYNINGLSIAVIKNYKIEWTKGYGWANVDEKQPVTTSTIFQAGSISKSLNGVGVLKLVQDKKLDLNADINNYLITWKFPYDSLSKNKKITTANLLSHTAGLSGHGYGGYMKGEKIPSIYNILDGTKPANSEAVRSMYEPGKIAEYSGGGITISQLIVTDITKMKYEDYMWEQVLKPMGMTQSFFNQPPPENKQSLLASGYLFDGKEMVEGNYNIYPEKAAAGLWTNPTDLGKYIIETQLSLNGKSDKVLSQETTKLRLTPYIDDESALGVFIKQKGKEKYFTHSGGTKGFICEYIGSFEKGNGVVVMTNSGNPGISGEIFNSVSIAYGWKGFYSPTIKKTISLPDAVIQKYVGEYMWYGKPVSIVKKENELWLNAPVKSKMYFTSDSDFYINEKEMDYKFTKDSNDIVNGFSDSNNRKAEKIR</sequence>
<dbReference type="RefSeq" id="WP_160844315.1">
    <property type="nucleotide sequence ID" value="NZ_WVHT01000003.1"/>
</dbReference>
<evidence type="ECO:0000259" key="1">
    <source>
        <dbReference type="Pfam" id="PF00144"/>
    </source>
</evidence>
<gene>
    <name evidence="2" type="ORF">GS399_09220</name>
</gene>
<organism evidence="2 3">
    <name type="scientific">Hufsiella arboris</name>
    <dbReference type="NCBI Taxonomy" id="2695275"/>
    <lineage>
        <taxon>Bacteria</taxon>
        <taxon>Pseudomonadati</taxon>
        <taxon>Bacteroidota</taxon>
        <taxon>Sphingobacteriia</taxon>
        <taxon>Sphingobacteriales</taxon>
        <taxon>Sphingobacteriaceae</taxon>
        <taxon>Hufsiella</taxon>
    </lineage>
</organism>
<dbReference type="PANTHER" id="PTHR46825:SF12">
    <property type="entry name" value="PENICILLIN-BINDING PROTEIN 4"/>
    <property type="match status" value="1"/>
</dbReference>
<dbReference type="Pfam" id="PF00144">
    <property type="entry name" value="Beta-lactamase"/>
    <property type="match status" value="1"/>
</dbReference>
<dbReference type="PANTHER" id="PTHR46825">
    <property type="entry name" value="D-ALANYL-D-ALANINE-CARBOXYPEPTIDASE/ENDOPEPTIDASE AMPH"/>
    <property type="match status" value="1"/>
</dbReference>
<dbReference type="EMBL" id="WVHT01000003">
    <property type="protein sequence ID" value="MXV51148.1"/>
    <property type="molecule type" value="Genomic_DNA"/>
</dbReference>
<dbReference type="InterPro" id="IPR012338">
    <property type="entry name" value="Beta-lactam/transpept-like"/>
</dbReference>
<dbReference type="Gene3D" id="3.40.710.10">
    <property type="entry name" value="DD-peptidase/beta-lactamase superfamily"/>
    <property type="match status" value="1"/>
</dbReference>
<keyword evidence="2" id="KW-0378">Hydrolase</keyword>
<keyword evidence="3" id="KW-1185">Reference proteome</keyword>
<dbReference type="GO" id="GO:0016787">
    <property type="term" value="F:hydrolase activity"/>
    <property type="evidence" value="ECO:0007669"/>
    <property type="project" value="UniProtKB-KW"/>
</dbReference>
<evidence type="ECO:0000313" key="3">
    <source>
        <dbReference type="Proteomes" id="UP000466586"/>
    </source>
</evidence>
<dbReference type="InterPro" id="IPR001466">
    <property type="entry name" value="Beta-lactam-related"/>
</dbReference>
<dbReference type="InterPro" id="IPR050491">
    <property type="entry name" value="AmpC-like"/>
</dbReference>
<evidence type="ECO:0000313" key="2">
    <source>
        <dbReference type="EMBL" id="MXV51148.1"/>
    </source>
</evidence>